<evidence type="ECO:0000313" key="15">
    <source>
        <dbReference type="Proteomes" id="UP000026960"/>
    </source>
</evidence>
<sequence>MQRALAVVALLAAAAAIAAAQGESPELLPFAVGAAPEGCDVGEGEWVFDEAARPWYAEEECPYIQPDLTCQAHGRPDAAYQRWRWQPRDCSLPSFNATGMLEMLRGKRMLFVGDSLLRGQYTSLLCLLHRSAPGGGGGSRSFETVDSLSIFRAKDYDATIEFYWAPMLAERGADEDMSKDIVEMEAAEAYRLVLHQVTRWLEGNVDPKSARVFFVTASPSHAGAGGDDCYNQTTPVGAADAASYRGSTSRRMVQVAGEVLAASRVPVGVVNVTRMSELRRDAHTQVYREQRWAKPTAEQLAADPRSYADCTHWCLPGVPDAWNELLYWKLFFPARDEAI</sequence>
<dbReference type="InterPro" id="IPR026057">
    <property type="entry name" value="TBL_C"/>
</dbReference>
<dbReference type="Pfam" id="PF14416">
    <property type="entry name" value="PMR5N"/>
    <property type="match status" value="1"/>
</dbReference>
<reference evidence="14" key="1">
    <citation type="journal article" date="2009" name="Rice">
        <title>De Novo Next Generation Sequencing of Plant Genomes.</title>
        <authorList>
            <person name="Rounsley S."/>
            <person name="Marri P.R."/>
            <person name="Yu Y."/>
            <person name="He R."/>
            <person name="Sisneros N."/>
            <person name="Goicoechea J.L."/>
            <person name="Lee S.J."/>
            <person name="Angelova A."/>
            <person name="Kudrna D."/>
            <person name="Luo M."/>
            <person name="Affourtit J."/>
            <person name="Desany B."/>
            <person name="Knight J."/>
            <person name="Niazi F."/>
            <person name="Egholm M."/>
            <person name="Wing R.A."/>
        </authorList>
    </citation>
    <scope>NUCLEOTIDE SEQUENCE [LARGE SCALE GENOMIC DNA]</scope>
    <source>
        <strain evidence="14">cv. IRGC 105608</strain>
    </source>
</reference>
<evidence type="ECO:0000256" key="1">
    <source>
        <dbReference type="ARBA" id="ARBA00004323"/>
    </source>
</evidence>
<dbReference type="Proteomes" id="UP000026960">
    <property type="component" value="Chromosome 3"/>
</dbReference>
<name>A0A0D3FQN6_9ORYZ</name>
<evidence type="ECO:0000256" key="6">
    <source>
        <dbReference type="ARBA" id="ARBA00022989"/>
    </source>
</evidence>
<dbReference type="GO" id="GO:1990538">
    <property type="term" value="F:xylan O-acetyltransferase activity"/>
    <property type="evidence" value="ECO:0007669"/>
    <property type="project" value="EnsemblPlants"/>
</dbReference>
<comment type="similarity">
    <text evidence="2">Belongs to the PC-esterase family. TBL subfamily.</text>
</comment>
<evidence type="ECO:0000256" key="7">
    <source>
        <dbReference type="ARBA" id="ARBA00023034"/>
    </source>
</evidence>
<reference evidence="14" key="2">
    <citation type="submission" date="2015-03" db="UniProtKB">
        <authorList>
            <consortium name="EnsemblPlants"/>
        </authorList>
    </citation>
    <scope>IDENTIFICATION</scope>
</reference>
<evidence type="ECO:0000256" key="8">
    <source>
        <dbReference type="ARBA" id="ARBA00023136"/>
    </source>
</evidence>
<feature type="domain" description="Trichome birefringence-like N-terminal" evidence="13">
    <location>
        <begin position="38"/>
        <end position="91"/>
    </location>
</feature>
<dbReference type="EnsemblPlants" id="OBART03G38890.1">
    <property type="protein sequence ID" value="OBART03G38890.1"/>
    <property type="gene ID" value="OBART03G38890"/>
</dbReference>
<evidence type="ECO:0000256" key="9">
    <source>
        <dbReference type="ARBA" id="ARBA00023157"/>
    </source>
</evidence>
<keyword evidence="10" id="KW-0325">Glycoprotein</keyword>
<comment type="subcellular location">
    <subcellularLocation>
        <location evidence="1">Golgi apparatus membrane</location>
        <topology evidence="1">Single-pass type II membrane protein</topology>
    </subcellularLocation>
</comment>
<evidence type="ECO:0000256" key="2">
    <source>
        <dbReference type="ARBA" id="ARBA00007727"/>
    </source>
</evidence>
<dbReference type="PaxDb" id="65489-OBART03G38890.1"/>
<keyword evidence="6" id="KW-1133">Transmembrane helix</keyword>
<evidence type="ECO:0000313" key="14">
    <source>
        <dbReference type="EnsemblPlants" id="OBART03G38890.1"/>
    </source>
</evidence>
<evidence type="ECO:0000256" key="3">
    <source>
        <dbReference type="ARBA" id="ARBA00022679"/>
    </source>
</evidence>
<dbReference type="PANTHER" id="PTHR32285">
    <property type="entry name" value="PROTEIN TRICHOME BIREFRINGENCE-LIKE 9-RELATED"/>
    <property type="match status" value="1"/>
</dbReference>
<evidence type="ECO:0000256" key="11">
    <source>
        <dbReference type="SAM" id="SignalP"/>
    </source>
</evidence>
<dbReference type="AlphaFoldDB" id="A0A0D3FQN6"/>
<keyword evidence="5" id="KW-0735">Signal-anchor</keyword>
<feature type="chain" id="PRO_5002262431" evidence="11">
    <location>
        <begin position="21"/>
        <end position="339"/>
    </location>
</feature>
<keyword evidence="3" id="KW-0808">Transferase</keyword>
<feature type="domain" description="Trichome birefringence-like C-terminal" evidence="12">
    <location>
        <begin position="92"/>
        <end position="175"/>
    </location>
</feature>
<evidence type="ECO:0000256" key="5">
    <source>
        <dbReference type="ARBA" id="ARBA00022968"/>
    </source>
</evidence>
<keyword evidence="4" id="KW-0812">Transmembrane</keyword>
<dbReference type="STRING" id="65489.A0A0D3FQN6"/>
<dbReference type="PANTHER" id="PTHR32285:SF67">
    <property type="entry name" value="XYLAN O-ACETYLTRANSFERASE 11-RELATED"/>
    <property type="match status" value="1"/>
</dbReference>
<organism evidence="14">
    <name type="scientific">Oryza barthii</name>
    <dbReference type="NCBI Taxonomy" id="65489"/>
    <lineage>
        <taxon>Eukaryota</taxon>
        <taxon>Viridiplantae</taxon>
        <taxon>Streptophyta</taxon>
        <taxon>Embryophyta</taxon>
        <taxon>Tracheophyta</taxon>
        <taxon>Spermatophyta</taxon>
        <taxon>Magnoliopsida</taxon>
        <taxon>Liliopsida</taxon>
        <taxon>Poales</taxon>
        <taxon>Poaceae</taxon>
        <taxon>BOP clade</taxon>
        <taxon>Oryzoideae</taxon>
        <taxon>Oryzeae</taxon>
        <taxon>Oryzinae</taxon>
        <taxon>Oryza</taxon>
    </lineage>
</organism>
<evidence type="ECO:0000259" key="12">
    <source>
        <dbReference type="Pfam" id="PF13839"/>
    </source>
</evidence>
<dbReference type="Gramene" id="OBART03G38890.1">
    <property type="protein sequence ID" value="OBART03G38890.1"/>
    <property type="gene ID" value="OBART03G38890"/>
</dbReference>
<keyword evidence="7" id="KW-0333">Golgi apparatus</keyword>
<dbReference type="HOGENOM" id="CLU_020953_3_1_1"/>
<keyword evidence="8" id="KW-0472">Membrane</keyword>
<dbReference type="GO" id="GO:0045492">
    <property type="term" value="P:xylan biosynthetic process"/>
    <property type="evidence" value="ECO:0007669"/>
    <property type="project" value="EnsemblPlants"/>
</dbReference>
<feature type="domain" description="Trichome birefringence-like C-terminal" evidence="12">
    <location>
        <begin position="179"/>
        <end position="327"/>
    </location>
</feature>
<protein>
    <submittedName>
        <fullName evidence="14">Uncharacterized protein</fullName>
    </submittedName>
</protein>
<dbReference type="GO" id="GO:0000139">
    <property type="term" value="C:Golgi membrane"/>
    <property type="evidence" value="ECO:0007669"/>
    <property type="project" value="UniProtKB-SubCell"/>
</dbReference>
<proteinExistence type="inferred from homology"/>
<keyword evidence="11" id="KW-0732">Signal</keyword>
<dbReference type="Pfam" id="PF13839">
    <property type="entry name" value="PC-Esterase"/>
    <property type="match status" value="2"/>
</dbReference>
<dbReference type="InterPro" id="IPR029962">
    <property type="entry name" value="TBL"/>
</dbReference>
<accession>A0A0D3FQN6</accession>
<keyword evidence="15" id="KW-1185">Reference proteome</keyword>
<evidence type="ECO:0000256" key="10">
    <source>
        <dbReference type="ARBA" id="ARBA00023180"/>
    </source>
</evidence>
<feature type="signal peptide" evidence="11">
    <location>
        <begin position="1"/>
        <end position="20"/>
    </location>
</feature>
<keyword evidence="9" id="KW-1015">Disulfide bond</keyword>
<dbReference type="eggNOG" id="ENOG502QTQP">
    <property type="taxonomic scope" value="Eukaryota"/>
</dbReference>
<dbReference type="InterPro" id="IPR025846">
    <property type="entry name" value="TBL_N"/>
</dbReference>
<evidence type="ECO:0000256" key="4">
    <source>
        <dbReference type="ARBA" id="ARBA00022692"/>
    </source>
</evidence>
<evidence type="ECO:0000259" key="13">
    <source>
        <dbReference type="Pfam" id="PF14416"/>
    </source>
</evidence>